<dbReference type="Pfam" id="PF18962">
    <property type="entry name" value="Por_Secre_tail"/>
    <property type="match status" value="1"/>
</dbReference>
<dbReference type="Pfam" id="PF13620">
    <property type="entry name" value="CarboxypepD_reg"/>
    <property type="match status" value="1"/>
</dbReference>
<feature type="domain" description="PKD" evidence="6">
    <location>
        <begin position="317"/>
        <end position="354"/>
    </location>
</feature>
<dbReference type="SUPFAM" id="SSF49478">
    <property type="entry name" value="Cna protein B-type domain"/>
    <property type="match status" value="1"/>
</dbReference>
<gene>
    <name evidence="7" type="ORF">TBC1_112251</name>
</gene>
<keyword evidence="2" id="KW-0812">Transmembrane</keyword>
<dbReference type="SMART" id="SM00089">
    <property type="entry name" value="PKD"/>
    <property type="match status" value="8"/>
</dbReference>
<evidence type="ECO:0000313" key="8">
    <source>
        <dbReference type="Proteomes" id="UP000053091"/>
    </source>
</evidence>
<feature type="domain" description="PKD" evidence="6">
    <location>
        <begin position="662"/>
        <end position="717"/>
    </location>
</feature>
<name>A0A0S7BTB1_9BACT</name>
<dbReference type="AlphaFoldDB" id="A0A0S7BTB1"/>
<dbReference type="RefSeq" id="WP_062042299.1">
    <property type="nucleotide sequence ID" value="NZ_DF968182.1"/>
</dbReference>
<feature type="domain" description="PKD" evidence="6">
    <location>
        <begin position="404"/>
        <end position="439"/>
    </location>
</feature>
<dbReference type="OrthoDB" id="1116290at2"/>
<dbReference type="STRING" id="1678841.TBC1_112251"/>
<feature type="domain" description="PKD" evidence="6">
    <location>
        <begin position="140"/>
        <end position="199"/>
    </location>
</feature>
<dbReference type="Proteomes" id="UP000053091">
    <property type="component" value="Unassembled WGS sequence"/>
</dbReference>
<dbReference type="NCBIfam" id="TIGR04183">
    <property type="entry name" value="Por_Secre_tail"/>
    <property type="match status" value="1"/>
</dbReference>
<reference evidence="7" key="1">
    <citation type="journal article" date="2015" name="Genome Announc.">
        <title>Draft Genome Sequence of Bacteroidales Strain TBC1, a Novel Isolate from a Methanogenic Wastewater Treatment System.</title>
        <authorList>
            <person name="Tourlousse D.M."/>
            <person name="Matsuura N."/>
            <person name="Sun L."/>
            <person name="Toyonaga M."/>
            <person name="Kuroda K."/>
            <person name="Ohashi A."/>
            <person name="Cruz R."/>
            <person name="Yamaguchi T."/>
            <person name="Sekiguchi Y."/>
        </authorList>
    </citation>
    <scope>NUCLEOTIDE SEQUENCE [LARGE SCALE GENOMIC DNA]</scope>
    <source>
        <strain evidence="7">TBC1</strain>
    </source>
</reference>
<feature type="domain" description="PKD" evidence="6">
    <location>
        <begin position="238"/>
        <end position="264"/>
    </location>
</feature>
<evidence type="ECO:0000256" key="5">
    <source>
        <dbReference type="ARBA" id="ARBA00023136"/>
    </source>
</evidence>
<evidence type="ECO:0000256" key="3">
    <source>
        <dbReference type="ARBA" id="ARBA00022737"/>
    </source>
</evidence>
<evidence type="ECO:0000256" key="4">
    <source>
        <dbReference type="ARBA" id="ARBA00022989"/>
    </source>
</evidence>
<feature type="domain" description="PKD" evidence="6">
    <location>
        <begin position="750"/>
        <end position="802"/>
    </location>
</feature>
<dbReference type="InterPro" id="IPR013783">
    <property type="entry name" value="Ig-like_fold"/>
</dbReference>
<dbReference type="CDD" id="cd00146">
    <property type="entry name" value="PKD"/>
    <property type="match status" value="5"/>
</dbReference>
<dbReference type="InterPro" id="IPR000601">
    <property type="entry name" value="PKD_dom"/>
</dbReference>
<organism evidence="7">
    <name type="scientific">Lentimicrobium saccharophilum</name>
    <dbReference type="NCBI Taxonomy" id="1678841"/>
    <lineage>
        <taxon>Bacteria</taxon>
        <taxon>Pseudomonadati</taxon>
        <taxon>Bacteroidota</taxon>
        <taxon>Bacteroidia</taxon>
        <taxon>Bacteroidales</taxon>
        <taxon>Lentimicrobiaceae</taxon>
        <taxon>Lentimicrobium</taxon>
    </lineage>
</organism>
<evidence type="ECO:0000313" key="7">
    <source>
        <dbReference type="EMBL" id="GAP44090.1"/>
    </source>
</evidence>
<dbReference type="GO" id="GO:0006816">
    <property type="term" value="P:calcium ion transport"/>
    <property type="evidence" value="ECO:0007669"/>
    <property type="project" value="TreeGrafter"/>
</dbReference>
<dbReference type="SUPFAM" id="SSF49299">
    <property type="entry name" value="PKD domain"/>
    <property type="match status" value="8"/>
</dbReference>
<dbReference type="InterPro" id="IPR022409">
    <property type="entry name" value="PKD/Chitinase_dom"/>
</dbReference>
<feature type="domain" description="PKD" evidence="6">
    <location>
        <begin position="507"/>
        <end position="530"/>
    </location>
</feature>
<dbReference type="InterPro" id="IPR035986">
    <property type="entry name" value="PKD_dom_sf"/>
</dbReference>
<keyword evidence="4" id="KW-1133">Transmembrane helix</keyword>
<protein>
    <submittedName>
        <fullName evidence="7">Protein containing Por secretion system C-terminal sorting domain</fullName>
    </submittedName>
</protein>
<feature type="domain" description="PKD" evidence="6">
    <location>
        <begin position="588"/>
        <end position="613"/>
    </location>
</feature>
<evidence type="ECO:0000256" key="1">
    <source>
        <dbReference type="ARBA" id="ARBA00004141"/>
    </source>
</evidence>
<evidence type="ECO:0000256" key="2">
    <source>
        <dbReference type="ARBA" id="ARBA00022692"/>
    </source>
</evidence>
<dbReference type="InterPro" id="IPR026444">
    <property type="entry name" value="Secre_tail"/>
</dbReference>
<dbReference type="GO" id="GO:0005886">
    <property type="term" value="C:plasma membrane"/>
    <property type="evidence" value="ECO:0007669"/>
    <property type="project" value="TreeGrafter"/>
</dbReference>
<dbReference type="PROSITE" id="PS50093">
    <property type="entry name" value="PKD"/>
    <property type="match status" value="8"/>
</dbReference>
<accession>A0A0S7BTB1</accession>
<keyword evidence="3" id="KW-0677">Repeat</keyword>
<dbReference type="PANTHER" id="PTHR46730">
    <property type="entry name" value="POLYCYSTIN-1"/>
    <property type="match status" value="1"/>
</dbReference>
<sequence>MKKIKNLTLLLLLFMTGIVYTYGQQPYIVLSGHVLNQQTGEPVVNQSVFVSVDSMNYPGYFNEVITDGAGYYSDNLPYYYGTEPLSVTVSTADCNGMMFTQSAAILPGMQQIILDLYICGNMGSGCTALFRYMPGSNDMLTVSFFDESYPAPGVIINSWFWDFGDGNTSSAQNPVHTYSQPGLYNACLYISSNDSSCNSSFCMPVDAGSINPGGCENYFWYWPDSSGTGYTFEGFVMNGEAESYIWDFGDGTTANGQTVFHQFADTNMVHNVCLTTTSILNGDVCTSVSCQEVFSYFPSSCESYFWYYPDSTGTGYTFEGYTMGSQVESWTWDFGDGTTATGQSVTHTFANPNEIYTVCLTTTGTGPDNEPCTYTSCQEVFIYLPSPCESYFWYYPDSTGTGYTFEGYTMGSQVESWTWDFGDGTTATGQSVTHTFSNPYEIYTVCLTTSGTGPDNEPCTYTSCQEVFIYLPSPCESYFWYYPDSTGTGYTFEGWAMNGQSNNQIESWIWDFGDGTTASGQVVSYSFSDPSQVYTVCLTTTGTGPDGVMCSYISCQEVFFEIPSPCDNYFEAVTNDGNTYLFTGHLVSGGQADYFWDFGDGSTATGQQVSHTFQFAWGMVYNVCLTTVSANPADSCTGVSCQTIFPGGGGNCEAVMSAVPDTAGYTYYFADLSQGNHSFRLWDFGDGQQSFEANPVHTYTAPGIYWACLTISDSLNNCWDQTCQEIWVDIIQPGCQASFFAYPADSTNSSLTYQFINTSAPGFTNQQWSFGDGTVSDEFSPIHTYTTGGIYTACLTIWDSTNLCQSSFCMEIFAGNFAGESSISGSVIAGNAPAQSGEVWLIGATNYYFAQSQVDSGGIYNFGGVPAGSYYIYAMLTPDDPAFFNYLPTYYTSSLTWQGATIVTTGEPNGWYPVNLVSVASWAQGTGSISGTINWSGNFKSGGTPAANVEIVLFNSTGLPVAYTFSNSDGTFTFSNLPFGEYTVHAEMAGKTTQVMVVMLSDETAQASVNFVVSANEISALGLDENNLLKSGTGNVYPNPVGEMLYLDVNAPVSGTVMISITDLRGRIIYNESSTMSGNFNRIAINSSALVKGVYVIQIKSEGYLPVQRKFIKQ</sequence>
<dbReference type="Pfam" id="PF18911">
    <property type="entry name" value="PKD_4"/>
    <property type="match status" value="8"/>
</dbReference>
<keyword evidence="5" id="KW-0472">Membrane</keyword>
<evidence type="ECO:0000259" key="6">
    <source>
        <dbReference type="PROSITE" id="PS50093"/>
    </source>
</evidence>
<dbReference type="GO" id="GO:0005261">
    <property type="term" value="F:monoatomic cation channel activity"/>
    <property type="evidence" value="ECO:0007669"/>
    <property type="project" value="TreeGrafter"/>
</dbReference>
<dbReference type="PANTHER" id="PTHR46730:SF1">
    <property type="entry name" value="PLAT DOMAIN-CONTAINING PROTEIN"/>
    <property type="match status" value="1"/>
</dbReference>
<dbReference type="Gene3D" id="2.60.40.10">
    <property type="entry name" value="Immunoglobulins"/>
    <property type="match status" value="9"/>
</dbReference>
<comment type="subcellular location">
    <subcellularLocation>
        <location evidence="1">Membrane</location>
        <topology evidence="1">Multi-pass membrane protein</topology>
    </subcellularLocation>
</comment>
<proteinExistence type="predicted"/>
<keyword evidence="8" id="KW-1185">Reference proteome</keyword>
<dbReference type="EMBL" id="DF968182">
    <property type="protein sequence ID" value="GAP44090.1"/>
    <property type="molecule type" value="Genomic_DNA"/>
</dbReference>